<dbReference type="InterPro" id="IPR005677">
    <property type="entry name" value="Fum_hydII"/>
</dbReference>
<feature type="binding site" evidence="3">
    <location>
        <begin position="323"/>
        <end position="325"/>
    </location>
    <ligand>
        <name>substrate</name>
    </ligand>
</feature>
<comment type="pathway">
    <text evidence="3">Carbohydrate metabolism; tricarboxylic acid cycle; (S)-malate from fumarate: step 1/1.</text>
</comment>
<keyword evidence="3" id="KW-0963">Cytoplasm</keyword>
<keyword evidence="2 3" id="KW-0456">Lyase</keyword>
<dbReference type="InterPro" id="IPR020557">
    <property type="entry name" value="Fumarate_lyase_CS"/>
</dbReference>
<keyword evidence="7" id="KW-1185">Reference proteome</keyword>
<feature type="binding site" description="in site B" evidence="3">
    <location>
        <begin position="128"/>
        <end position="131"/>
    </location>
    <ligand>
        <name>substrate</name>
    </ligand>
</feature>
<feature type="domain" description="Fumarate lyase N-terminal" evidence="4">
    <location>
        <begin position="11"/>
        <end position="341"/>
    </location>
</feature>
<dbReference type="Proteomes" id="UP001165648">
    <property type="component" value="Unassembled WGS sequence"/>
</dbReference>
<dbReference type="SUPFAM" id="SSF48557">
    <property type="entry name" value="L-aspartase-like"/>
    <property type="match status" value="1"/>
</dbReference>
<dbReference type="HAMAP" id="MF_00743">
    <property type="entry name" value="FumaraseC"/>
    <property type="match status" value="1"/>
</dbReference>
<evidence type="ECO:0000313" key="6">
    <source>
        <dbReference type="EMBL" id="MCX5613726.1"/>
    </source>
</evidence>
<dbReference type="PRINTS" id="PR00145">
    <property type="entry name" value="ARGSUCLYASE"/>
</dbReference>
<accession>A0ABT3W4D1</accession>
<dbReference type="InterPro" id="IPR008948">
    <property type="entry name" value="L-Aspartase-like"/>
</dbReference>
<dbReference type="PROSITE" id="PS00163">
    <property type="entry name" value="FUMARATE_LYASES"/>
    <property type="match status" value="1"/>
</dbReference>
<protein>
    <recommendedName>
        <fullName evidence="3">Fumarate hydratase class II</fullName>
        <shortName evidence="3">Fumarase C</shortName>
        <ecNumber evidence="3">4.2.1.2</ecNumber>
    </recommendedName>
    <alternativeName>
        <fullName evidence="3">Aerobic fumarase</fullName>
    </alternativeName>
    <alternativeName>
        <fullName evidence="3">Iron-independent fumarase</fullName>
    </alternativeName>
</protein>
<dbReference type="CDD" id="cd01362">
    <property type="entry name" value="Fumarase_classII"/>
    <property type="match status" value="1"/>
</dbReference>
<dbReference type="RefSeq" id="WP_266106131.1">
    <property type="nucleotide sequence ID" value="NZ_JANIDW010000001.1"/>
</dbReference>
<comment type="similarity">
    <text evidence="1 3">Belongs to the class-II fumarase/aspartase family. Fumarase subfamily.</text>
</comment>
<evidence type="ECO:0000256" key="3">
    <source>
        <dbReference type="HAMAP-Rule" id="MF_00743"/>
    </source>
</evidence>
<feature type="binding site" evidence="3">
    <location>
        <begin position="138"/>
        <end position="140"/>
    </location>
    <ligand>
        <name>substrate</name>
    </ligand>
</feature>
<evidence type="ECO:0000259" key="5">
    <source>
        <dbReference type="Pfam" id="PF10415"/>
    </source>
</evidence>
<organism evidence="6 7">
    <name type="scientific">Bombella saccharophila</name>
    <dbReference type="NCBI Taxonomy" id="2967338"/>
    <lineage>
        <taxon>Bacteria</taxon>
        <taxon>Pseudomonadati</taxon>
        <taxon>Pseudomonadota</taxon>
        <taxon>Alphaproteobacteria</taxon>
        <taxon>Acetobacterales</taxon>
        <taxon>Acetobacteraceae</taxon>
        <taxon>Bombella</taxon>
    </lineage>
</organism>
<keyword evidence="3" id="KW-0816">Tricarboxylic acid cycle</keyword>
<evidence type="ECO:0000259" key="4">
    <source>
        <dbReference type="Pfam" id="PF00206"/>
    </source>
</evidence>
<dbReference type="InterPro" id="IPR000362">
    <property type="entry name" value="Fumarate_lyase_fam"/>
</dbReference>
<feature type="active site" evidence="3">
    <location>
        <position position="317"/>
    </location>
</feature>
<comment type="subunit">
    <text evidence="3">Homotetramer.</text>
</comment>
<reference evidence="6 7" key="1">
    <citation type="submission" date="2022-07" db="EMBL/GenBank/DDBJ databases">
        <title>Bombella genomes.</title>
        <authorList>
            <person name="Harer L."/>
            <person name="Styblova S."/>
            <person name="Ehrmann M."/>
        </authorList>
    </citation>
    <scope>NUCLEOTIDE SEQUENCE [LARGE SCALE GENOMIC DNA]</scope>
    <source>
        <strain evidence="6 7">TMW 2.2558</strain>
    </source>
</reference>
<dbReference type="PRINTS" id="PR00149">
    <property type="entry name" value="FUMRATELYASE"/>
</dbReference>
<comment type="catalytic activity">
    <reaction evidence="3">
        <text>(S)-malate = fumarate + H2O</text>
        <dbReference type="Rhea" id="RHEA:12460"/>
        <dbReference type="ChEBI" id="CHEBI:15377"/>
        <dbReference type="ChEBI" id="CHEBI:15589"/>
        <dbReference type="ChEBI" id="CHEBI:29806"/>
        <dbReference type="EC" id="4.2.1.2"/>
    </reaction>
</comment>
<dbReference type="EC" id="4.2.1.2" evidence="3"/>
<dbReference type="InterPro" id="IPR022761">
    <property type="entry name" value="Fumarate_lyase_N"/>
</dbReference>
<feature type="binding site" evidence="3">
    <location>
        <position position="186"/>
    </location>
    <ligand>
        <name>substrate</name>
    </ligand>
</feature>
<dbReference type="Gene3D" id="1.20.200.10">
    <property type="entry name" value="Fumarase/aspartase (Central domain)"/>
    <property type="match status" value="1"/>
</dbReference>
<dbReference type="InterPro" id="IPR024083">
    <property type="entry name" value="Fumarase/histidase_N"/>
</dbReference>
<evidence type="ECO:0000256" key="1">
    <source>
        <dbReference type="ARBA" id="ARBA00009084"/>
    </source>
</evidence>
<dbReference type="Gene3D" id="1.10.275.10">
    <property type="entry name" value="Fumarase/aspartase (N-terminal domain)"/>
    <property type="match status" value="1"/>
</dbReference>
<dbReference type="Pfam" id="PF00206">
    <property type="entry name" value="Lyase_1"/>
    <property type="match status" value="1"/>
</dbReference>
<evidence type="ECO:0000313" key="7">
    <source>
        <dbReference type="Proteomes" id="UP001165648"/>
    </source>
</evidence>
<feature type="site" description="Important for catalytic activity" evidence="3">
    <location>
        <position position="330"/>
    </location>
</feature>
<dbReference type="PANTHER" id="PTHR11444:SF1">
    <property type="entry name" value="FUMARATE HYDRATASE, MITOCHONDRIAL"/>
    <property type="match status" value="1"/>
</dbReference>
<proteinExistence type="inferred from homology"/>
<sequence length="469" mass="50880">MAHRIETDGLGQIEVPQTALWGAQTQRSLRYFSIGKDLMPREMIEAYAILKRACAIANAASGRLAGDKADLIIRICDEIMSGIHDRHFPLHVWMTGSGTQFNMNVNEVIANRASQMTGQPLGSKKPLHPNDHVNMAQSTNDTFPAAMYIASALTTHRRLLPALERLHGAIAHKAAQWKHIVKVGRTHLQDAVPITLGQEWEGYAGMLAENIQRIEAARDGLLPLALGGTALGTGVNTDPQFATRACKEINRLTQLDFTSGSNKFALQGAHDALVHLSSTLRTLAGSLFKIANDIRLLACGPRAGLGELNLPINEPGSSIMPGKINPTQAEALTMLCLQVMGNDTVVGMGGASGMLDMNVYKPVMIHNIMQSLTLLHDGMENFRRFLIEGTTANEEHIRQQLDHSLVLVTALSPSIGYDKASQVAHHAMKHGLSPRQSALDLGFMSGEDYDRVADPALMLKPNITPPKGS</sequence>
<feature type="active site" description="Proton donor/acceptor" evidence="3">
    <location>
        <position position="187"/>
    </location>
</feature>
<dbReference type="EMBL" id="JANIDW010000001">
    <property type="protein sequence ID" value="MCX5613726.1"/>
    <property type="molecule type" value="Genomic_DNA"/>
</dbReference>
<feature type="binding site" evidence="3">
    <location>
        <position position="318"/>
    </location>
    <ligand>
        <name>substrate</name>
    </ligand>
</feature>
<evidence type="ECO:0000256" key="2">
    <source>
        <dbReference type="ARBA" id="ARBA00023239"/>
    </source>
</evidence>
<comment type="caution">
    <text evidence="6">The sequence shown here is derived from an EMBL/GenBank/DDBJ whole genome shotgun (WGS) entry which is preliminary data.</text>
</comment>
<feature type="domain" description="Fumarase C C-terminal" evidence="5">
    <location>
        <begin position="407"/>
        <end position="459"/>
    </location>
</feature>
<gene>
    <name evidence="3" type="primary">fumC</name>
    <name evidence="6" type="ORF">NQF64_00475</name>
</gene>
<comment type="function">
    <text evidence="3">Involved in the TCA cycle. Catalyzes the stereospecific interconversion of fumarate to L-malate.</text>
</comment>
<dbReference type="PANTHER" id="PTHR11444">
    <property type="entry name" value="ASPARTATEAMMONIA/ARGININOSUCCINATE/ADENYLOSUCCINATE LYASE"/>
    <property type="match status" value="1"/>
</dbReference>
<dbReference type="InterPro" id="IPR018951">
    <property type="entry name" value="Fumarase_C_C"/>
</dbReference>
<name>A0ABT3W4D1_9PROT</name>
<comment type="miscellaneous">
    <text evidence="3">There are 2 substrate-binding sites: the catalytic A site, and the non-catalytic B site that may play a role in the transfer of substrate or product between the active site and the solvent. Alternatively, the B site may bind allosteric effectors.</text>
</comment>
<dbReference type="Pfam" id="PF10415">
    <property type="entry name" value="FumaraseC_C"/>
    <property type="match status" value="1"/>
</dbReference>
<dbReference type="Gene3D" id="1.10.40.30">
    <property type="entry name" value="Fumarase/aspartase (C-terminal domain)"/>
    <property type="match status" value="1"/>
</dbReference>
<comment type="subcellular location">
    <subcellularLocation>
        <location evidence="3">Cytoplasm</location>
    </subcellularLocation>
</comment>
<feature type="binding site" evidence="3">
    <location>
        <begin position="97"/>
        <end position="99"/>
    </location>
    <ligand>
        <name>substrate</name>
    </ligand>
</feature>